<dbReference type="GO" id="GO:0003824">
    <property type="term" value="F:catalytic activity"/>
    <property type="evidence" value="ECO:0007669"/>
    <property type="project" value="InterPro"/>
</dbReference>
<evidence type="ECO:0000313" key="4">
    <source>
        <dbReference type="Proteomes" id="UP000031546"/>
    </source>
</evidence>
<dbReference type="GO" id="GO:0030170">
    <property type="term" value="F:pyridoxal phosphate binding"/>
    <property type="evidence" value="ECO:0007669"/>
    <property type="project" value="InterPro"/>
</dbReference>
<dbReference type="EMBL" id="JXII01000006">
    <property type="protein sequence ID" value="KIH70699.1"/>
    <property type="molecule type" value="Genomic_DNA"/>
</dbReference>
<dbReference type="EMBL" id="JABEVU030000001">
    <property type="protein sequence ID" value="MDB0580810.1"/>
    <property type="molecule type" value="Genomic_DNA"/>
</dbReference>
<keyword evidence="5" id="KW-1185">Reference proteome</keyword>
<dbReference type="GO" id="GO:0030151">
    <property type="term" value="F:molybdenum ion binding"/>
    <property type="evidence" value="ECO:0007669"/>
    <property type="project" value="InterPro"/>
</dbReference>
<dbReference type="Proteomes" id="UP000031546">
    <property type="component" value="Unassembled WGS sequence"/>
</dbReference>
<reference evidence="3" key="3">
    <citation type="submission" date="2022-12" db="EMBL/GenBank/DDBJ databases">
        <title>Genome analysis and biological profiling of marine Salinicoccus roseus MOSEL-ME25.</title>
        <authorList>
            <person name="Mirza F.T."/>
            <person name="Xie Y."/>
            <person name="Shinwari Z.K."/>
        </authorList>
    </citation>
    <scope>NUCLEOTIDE SEQUENCE</scope>
    <source>
        <strain evidence="3">MOSEL-ME25</strain>
    </source>
</reference>
<evidence type="ECO:0000259" key="1">
    <source>
        <dbReference type="PROSITE" id="PS51340"/>
    </source>
</evidence>
<dbReference type="RefSeq" id="WP_040106157.1">
    <property type="nucleotide sequence ID" value="NZ_JABEVU030000001.1"/>
</dbReference>
<organism evidence="2 4">
    <name type="scientific">Salinicoccus roseus</name>
    <dbReference type="NCBI Taxonomy" id="45670"/>
    <lineage>
        <taxon>Bacteria</taxon>
        <taxon>Bacillati</taxon>
        <taxon>Bacillota</taxon>
        <taxon>Bacilli</taxon>
        <taxon>Bacillales</taxon>
        <taxon>Staphylococcaceae</taxon>
        <taxon>Salinicoccus</taxon>
    </lineage>
</organism>
<evidence type="ECO:0000313" key="2">
    <source>
        <dbReference type="EMBL" id="KIH70699.1"/>
    </source>
</evidence>
<dbReference type="InterPro" id="IPR052353">
    <property type="entry name" value="Benzoxazolinone_Detox_Enz"/>
</dbReference>
<feature type="domain" description="MOSC" evidence="1">
    <location>
        <begin position="37"/>
        <end position="171"/>
    </location>
</feature>
<dbReference type="InterPro" id="IPR005302">
    <property type="entry name" value="MoCF_Sase_C"/>
</dbReference>
<dbReference type="InterPro" id="IPR005163">
    <property type="entry name" value="Tri_helical_YiiM-like"/>
</dbReference>
<protein>
    <submittedName>
        <fullName evidence="3">MOSC domain-containing protein</fullName>
    </submittedName>
    <submittedName>
        <fullName evidence="2">Sulfurase</fullName>
    </submittedName>
</protein>
<dbReference type="PANTHER" id="PTHR30212:SF2">
    <property type="entry name" value="PROTEIN YIIM"/>
    <property type="match status" value="1"/>
</dbReference>
<dbReference type="SUPFAM" id="SSF50800">
    <property type="entry name" value="PK beta-barrel domain-like"/>
    <property type="match status" value="1"/>
</dbReference>
<dbReference type="Proteomes" id="UP000527860">
    <property type="component" value="Unassembled WGS sequence"/>
</dbReference>
<reference evidence="2 4" key="1">
    <citation type="submission" date="2015-01" db="EMBL/GenBank/DDBJ databases">
        <title>Genome sequences of high lactate-tolerant strain Salinicoccus roseus W12 with industrial interest.</title>
        <authorList>
            <person name="Wang H."/>
            <person name="Yu B."/>
        </authorList>
    </citation>
    <scope>NUCLEOTIDE SEQUENCE [LARGE SCALE GENOMIC DNA]</scope>
    <source>
        <strain evidence="2 4">W12</strain>
    </source>
</reference>
<dbReference type="Gene3D" id="2.40.33.20">
    <property type="entry name" value="PK beta-barrel domain-like"/>
    <property type="match status" value="1"/>
</dbReference>
<dbReference type="STRING" id="45670.SN16_08345"/>
<dbReference type="PANTHER" id="PTHR30212">
    <property type="entry name" value="PROTEIN YIIM"/>
    <property type="match status" value="1"/>
</dbReference>
<dbReference type="InterPro" id="IPR011037">
    <property type="entry name" value="Pyrv_Knase-like_insert_dom_sf"/>
</dbReference>
<evidence type="ECO:0000313" key="5">
    <source>
        <dbReference type="Proteomes" id="UP000527860"/>
    </source>
</evidence>
<name>A0A0C2HGE9_9STAP</name>
<accession>A0A0C2HGE9</accession>
<gene>
    <name evidence="3" type="ORF">F7P68_0009720</name>
    <name evidence="2" type="ORF">SN16_08345</name>
</gene>
<dbReference type="GeneID" id="77845563"/>
<sequence length="234" mass="26483">MEHRKIHRLFTGKIKKAGRSDAENKMDQAWESGIFKEPAEGPVHLTKTGFEGDEVADKKNHGGPEKAVFVYPVRHYEEWKRELHADIPVGGNGENFAVSGMDESNVCIGDTFKVGEAIVQVSQPRRPCWKPARRHKVIDLALRIQKTGRTGWYFRVLKEGRVEAGDTFERMEHPCPGWTIEACNEVMYNQISNIGLAESLCACEYLADNWKKTLNKRLQGSEGSSEPRVFGPNR</sequence>
<comment type="caution">
    <text evidence="2">The sequence shown here is derived from an EMBL/GenBank/DDBJ whole genome shotgun (WGS) entry which is preliminary data.</text>
</comment>
<dbReference type="Pfam" id="PF03473">
    <property type="entry name" value="MOSC"/>
    <property type="match status" value="1"/>
</dbReference>
<reference evidence="3" key="2">
    <citation type="submission" date="2020-04" db="EMBL/GenBank/DDBJ databases">
        <authorList>
            <person name="Tanveer F."/>
            <person name="Xie Y."/>
            <person name="Shinwari Z.K."/>
        </authorList>
    </citation>
    <scope>NUCLEOTIDE SEQUENCE</scope>
    <source>
        <strain evidence="3">MOSEL-ME25</strain>
    </source>
</reference>
<dbReference type="PROSITE" id="PS51340">
    <property type="entry name" value="MOSC"/>
    <property type="match status" value="1"/>
</dbReference>
<dbReference type="OrthoDB" id="9786134at2"/>
<evidence type="ECO:0000313" key="3">
    <source>
        <dbReference type="EMBL" id="MDB0580810.1"/>
    </source>
</evidence>
<dbReference type="AlphaFoldDB" id="A0A0C2HGE9"/>
<dbReference type="Pfam" id="PF03475">
    <property type="entry name" value="YiiM_3-alpha"/>
    <property type="match status" value="1"/>
</dbReference>
<proteinExistence type="predicted"/>